<dbReference type="AlphaFoldDB" id="A0A665V079"/>
<dbReference type="Ensembl" id="ENSENLT00000025769.1">
    <property type="protein sequence ID" value="ENSENLP00000024969.1"/>
    <property type="gene ID" value="ENSENLG00000011253.1"/>
</dbReference>
<reference evidence="8" key="3">
    <citation type="submission" date="2025-09" db="UniProtKB">
        <authorList>
            <consortium name="Ensembl"/>
        </authorList>
    </citation>
    <scope>IDENTIFICATION</scope>
</reference>
<dbReference type="SUPFAM" id="SSF50129">
    <property type="entry name" value="GroES-like"/>
    <property type="match status" value="1"/>
</dbReference>
<feature type="domain" description="Oxidoreductase N-terminal" evidence="7">
    <location>
        <begin position="5"/>
        <end position="60"/>
    </location>
</feature>
<evidence type="ECO:0000256" key="6">
    <source>
        <dbReference type="ARBA" id="ARBA00049070"/>
    </source>
</evidence>
<sequence length="68" mass="7777">MVQAKVWILTKHFEGFPKDSDFELKVEELPEPKHGEVLLEAVFLSVDPYMSRVRMKEGDAMIGTQVAK</sequence>
<accession>A0A665V079</accession>
<evidence type="ECO:0000256" key="5">
    <source>
        <dbReference type="ARBA" id="ARBA00048290"/>
    </source>
</evidence>
<evidence type="ECO:0000256" key="4">
    <source>
        <dbReference type="ARBA" id="ARBA00047878"/>
    </source>
</evidence>
<comment type="catalytic activity">
    <reaction evidence="6">
        <text>13,14-dihydro-15-oxo-prostaglandin E1 + NADP(+) = 15-oxoprostaglandin E1 + NADPH + H(+)</text>
        <dbReference type="Rhea" id="RHEA:50584"/>
        <dbReference type="ChEBI" id="CHEBI:15378"/>
        <dbReference type="ChEBI" id="CHEBI:57401"/>
        <dbReference type="ChEBI" id="CHEBI:57783"/>
        <dbReference type="ChEBI" id="CHEBI:58349"/>
        <dbReference type="ChEBI" id="CHEBI:133408"/>
    </reaction>
    <physiologicalReaction direction="right-to-left" evidence="6">
        <dbReference type="Rhea" id="RHEA:50586"/>
    </physiologicalReaction>
</comment>
<dbReference type="Proteomes" id="UP000472264">
    <property type="component" value="Chromosome 18"/>
</dbReference>
<organism evidence="8 9">
    <name type="scientific">Echeneis naucrates</name>
    <name type="common">Live sharksucker</name>
    <dbReference type="NCBI Taxonomy" id="173247"/>
    <lineage>
        <taxon>Eukaryota</taxon>
        <taxon>Metazoa</taxon>
        <taxon>Chordata</taxon>
        <taxon>Craniata</taxon>
        <taxon>Vertebrata</taxon>
        <taxon>Euteleostomi</taxon>
        <taxon>Actinopterygii</taxon>
        <taxon>Neopterygii</taxon>
        <taxon>Teleostei</taxon>
        <taxon>Neoteleostei</taxon>
        <taxon>Acanthomorphata</taxon>
        <taxon>Carangaria</taxon>
        <taxon>Carangiformes</taxon>
        <taxon>Echeneidae</taxon>
        <taxon>Echeneis</taxon>
    </lineage>
</organism>
<proteinExistence type="inferred from homology"/>
<dbReference type="EC" id="1.3.1.48" evidence="2"/>
<reference evidence="8" key="2">
    <citation type="submission" date="2025-08" db="UniProtKB">
        <authorList>
            <consortium name="Ensembl"/>
        </authorList>
    </citation>
    <scope>IDENTIFICATION</scope>
</reference>
<protein>
    <recommendedName>
        <fullName evidence="3">15-oxoprostaglandin 13-reductase</fullName>
        <ecNumber evidence="2">1.3.1.48</ecNumber>
    </recommendedName>
    <alternativeName>
        <fullName evidence="3">15-oxoprostaglandin 13-reductase</fullName>
    </alternativeName>
</protein>
<evidence type="ECO:0000259" key="7">
    <source>
        <dbReference type="Pfam" id="PF16884"/>
    </source>
</evidence>
<name>A0A665V079_ECHNA</name>
<reference evidence="8" key="1">
    <citation type="submission" date="2021-04" db="EMBL/GenBank/DDBJ databases">
        <authorList>
            <consortium name="Wellcome Sanger Institute Data Sharing"/>
        </authorList>
    </citation>
    <scope>NUCLEOTIDE SEQUENCE [LARGE SCALE GENOMIC DNA]</scope>
</reference>
<dbReference type="Pfam" id="PF16884">
    <property type="entry name" value="ADH_N_2"/>
    <property type="match status" value="1"/>
</dbReference>
<comment type="catalytic activity">
    <reaction evidence="5">
        <text>13,14-dihydro-15-oxo-PGF2alpha + NADP(+) = 15-oxoprostaglandin F2alpha + NADPH + H(+)</text>
        <dbReference type="Rhea" id="RHEA:50588"/>
        <dbReference type="ChEBI" id="CHEBI:15378"/>
        <dbReference type="ChEBI" id="CHEBI:57783"/>
        <dbReference type="ChEBI" id="CHEBI:58349"/>
        <dbReference type="ChEBI" id="CHEBI:133374"/>
        <dbReference type="ChEBI" id="CHEBI:133409"/>
    </reaction>
    <physiologicalReaction direction="right-to-left" evidence="5">
        <dbReference type="Rhea" id="RHEA:50590"/>
    </physiologicalReaction>
</comment>
<evidence type="ECO:0000256" key="1">
    <source>
        <dbReference type="ARBA" id="ARBA00010460"/>
    </source>
</evidence>
<dbReference type="Gene3D" id="3.90.180.10">
    <property type="entry name" value="Medium-chain alcohol dehydrogenases, catalytic domain"/>
    <property type="match status" value="1"/>
</dbReference>
<dbReference type="GO" id="GO:0047522">
    <property type="term" value="F:15-oxoprostaglandin 13-reductase [NAD(P)+] activity"/>
    <property type="evidence" value="ECO:0007669"/>
    <property type="project" value="UniProtKB-EC"/>
</dbReference>
<evidence type="ECO:0000313" key="8">
    <source>
        <dbReference type="Ensembl" id="ENSENLP00000024969.1"/>
    </source>
</evidence>
<evidence type="ECO:0000313" key="9">
    <source>
        <dbReference type="Proteomes" id="UP000472264"/>
    </source>
</evidence>
<evidence type="ECO:0000256" key="2">
    <source>
        <dbReference type="ARBA" id="ARBA00011981"/>
    </source>
</evidence>
<dbReference type="InterPro" id="IPR011032">
    <property type="entry name" value="GroES-like_sf"/>
</dbReference>
<dbReference type="InterPro" id="IPR041694">
    <property type="entry name" value="ADH_N_2"/>
</dbReference>
<gene>
    <name evidence="8" type="primary">ptgr1</name>
</gene>
<evidence type="ECO:0000256" key="3">
    <source>
        <dbReference type="ARBA" id="ARBA00033119"/>
    </source>
</evidence>
<comment type="similarity">
    <text evidence="1">Belongs to the NADP-dependent oxidoreductase L4BD family.</text>
</comment>
<comment type="catalytic activity">
    <reaction evidence="4">
        <text>13,14-dihydro-15-oxo-prostaglandin F1alpha + NADP(+) = 15-oxoprostaglandin F1alpha + NADPH + H(+)</text>
        <dbReference type="Rhea" id="RHEA:50592"/>
        <dbReference type="ChEBI" id="CHEBI:15378"/>
        <dbReference type="ChEBI" id="CHEBI:57783"/>
        <dbReference type="ChEBI" id="CHEBI:58349"/>
        <dbReference type="ChEBI" id="CHEBI:79072"/>
        <dbReference type="ChEBI" id="CHEBI:133411"/>
    </reaction>
    <physiologicalReaction direction="right-to-left" evidence="4">
        <dbReference type="Rhea" id="RHEA:50594"/>
    </physiologicalReaction>
</comment>
<keyword evidence="9" id="KW-1185">Reference proteome</keyword>